<organism evidence="3 5">
    <name type="scientific">Halodesulfurarchaeum formicicum</name>
    <dbReference type="NCBI Taxonomy" id="1873524"/>
    <lineage>
        <taxon>Archaea</taxon>
        <taxon>Methanobacteriati</taxon>
        <taxon>Methanobacteriota</taxon>
        <taxon>Stenosarchaea group</taxon>
        <taxon>Halobacteria</taxon>
        <taxon>Halobacteriales</taxon>
        <taxon>Halobacteriaceae</taxon>
        <taxon>Halodesulfurarchaeum</taxon>
    </lineage>
</organism>
<gene>
    <name evidence="4" type="ORF">HSR6_2090</name>
    <name evidence="3" type="ORF">HTSR_2014</name>
</gene>
<evidence type="ECO:0000313" key="3">
    <source>
        <dbReference type="EMBL" id="AOW81175.1"/>
    </source>
</evidence>
<dbReference type="OrthoDB" id="286231at2157"/>
<dbReference type="STRING" id="1873524.HSR6_2090"/>
<evidence type="ECO:0000313" key="6">
    <source>
        <dbReference type="Proteomes" id="UP000186165"/>
    </source>
</evidence>
<reference evidence="4" key="3">
    <citation type="journal article" date="2017" name="ISME J.">
        <title>Discovery of anaerobic lithoheterotrophic haloarchaea, ubiquitous in hypersaline habitats.</title>
        <authorList>
            <person name="Sorokin D.Y."/>
            <person name="Messina E."/>
            <person name="Smedile F."/>
            <person name="Roman P."/>
            <person name="Damste J.S.S."/>
            <person name="Ciordia S."/>
            <person name="Mena M.C."/>
            <person name="Ferrer M."/>
            <person name="Golyshin P.N."/>
            <person name="Kublanov I.V."/>
            <person name="Samarov N.I."/>
            <person name="Toshchakov S.V."/>
            <person name="La Cono V."/>
            <person name="Yakimov M.M."/>
        </authorList>
    </citation>
    <scope>NUCLEOTIDE SEQUENCE</scope>
    <source>
        <strain evidence="4">HSR6</strain>
    </source>
</reference>
<dbReference type="Proteomes" id="UP000185608">
    <property type="component" value="Chromosome"/>
</dbReference>
<accession>A0A1D8S752</accession>
<evidence type="ECO:0000256" key="1">
    <source>
        <dbReference type="SAM" id="MobiDB-lite"/>
    </source>
</evidence>
<reference evidence="3 5" key="1">
    <citation type="submission" date="2016-06" db="EMBL/GenBank/DDBJ databases">
        <title>Discovery of anaerobic lithoheterotrophic haloarchaeon capable of sulfur respiration by hydrogen and formate.</title>
        <authorList>
            <person name="Sorokin D.Y."/>
            <person name="Kublanov I.V."/>
            <person name="Roman P."/>
            <person name="Sinninghe Damste J.S."/>
            <person name="Golyshin P.N."/>
            <person name="Rojo D."/>
            <person name="Ciordia S."/>
            <person name="Mena Md.C."/>
            <person name="Ferrer M."/>
            <person name="Smedile F."/>
            <person name="Messina E."/>
            <person name="La Cono V."/>
            <person name="Yakimov M.M."/>
        </authorList>
    </citation>
    <scope>NUCLEOTIDE SEQUENCE [LARGE SCALE GENOMIC DNA]</scope>
    <source>
        <strain evidence="3 5">HTSR1</strain>
    </source>
</reference>
<proteinExistence type="predicted"/>
<sequence>MSLGAYDEQEHERRERKNSSVDLSEADTRSTYHGSVEFDSGESAEALLDQFHEISDG</sequence>
<feature type="compositionally biased region" description="Basic and acidic residues" evidence="1">
    <location>
        <begin position="8"/>
        <end position="19"/>
    </location>
</feature>
<evidence type="ECO:0000313" key="5">
    <source>
        <dbReference type="Proteomes" id="UP000185608"/>
    </source>
</evidence>
<dbReference type="Proteomes" id="UP000186165">
    <property type="component" value="Chromosome"/>
</dbReference>
<dbReference type="GeneID" id="62009096"/>
<dbReference type="AlphaFoldDB" id="A0A1D8S752"/>
<evidence type="ECO:0000313" key="4">
    <source>
        <dbReference type="EMBL" id="APE96518.1"/>
    </source>
</evidence>
<dbReference type="InterPro" id="IPR043902">
    <property type="entry name" value="DUF5786"/>
</dbReference>
<name>A0A1D8S752_9EURY</name>
<reference evidence="6" key="2">
    <citation type="submission" date="2016-08" db="EMBL/GenBank/DDBJ databases">
        <title>Discovery of first anaerobic lithoheterotrophic haloarchae widely represented in hypersaline habitats.</title>
        <authorList>
            <person name="Sorokin D.Y."/>
            <person name="Kublanov I.V."/>
            <person name="Roman P."/>
            <person name="Sinninghe Damste J.S."/>
            <person name="Golyshin P.N."/>
            <person name="Rojo D."/>
            <person name="Ciordia S."/>
            <person name="Mena Md.C."/>
            <person name="Ferrer M."/>
            <person name="Smedile F."/>
            <person name="Messina E."/>
            <person name="La Cono V."/>
            <person name="Yakimov M.M."/>
        </authorList>
    </citation>
    <scope>NUCLEOTIDE SEQUENCE [LARGE SCALE GENOMIC DNA]</scope>
    <source>
        <strain evidence="6">HSR6</strain>
    </source>
</reference>
<feature type="region of interest" description="Disordered" evidence="1">
    <location>
        <begin position="1"/>
        <end position="57"/>
    </location>
</feature>
<dbReference type="KEGG" id="halh:HTSR_2014"/>
<evidence type="ECO:0000259" key="2">
    <source>
        <dbReference type="Pfam" id="PF19099"/>
    </source>
</evidence>
<feature type="domain" description="DUF5786" evidence="2">
    <location>
        <begin position="3"/>
        <end position="54"/>
    </location>
</feature>
<dbReference type="RefSeq" id="WP_198400417.1">
    <property type="nucleotide sequence ID" value="NZ_CP016070.1"/>
</dbReference>
<dbReference type="EMBL" id="CP016804">
    <property type="protein sequence ID" value="APE96518.1"/>
    <property type="molecule type" value="Genomic_DNA"/>
</dbReference>
<dbReference type="Pfam" id="PF19099">
    <property type="entry name" value="DUF5786"/>
    <property type="match status" value="1"/>
</dbReference>
<accession>A0A1J1AEG0</accession>
<keyword evidence="6" id="KW-1185">Reference proteome</keyword>
<dbReference type="PATRIC" id="fig|1855411.3.peg.2018"/>
<protein>
    <recommendedName>
        <fullName evidence="2">DUF5786 domain-containing protein</fullName>
    </recommendedName>
</protein>
<dbReference type="EMBL" id="CP016070">
    <property type="protein sequence ID" value="AOW81175.1"/>
    <property type="molecule type" value="Genomic_DNA"/>
</dbReference>
<dbReference type="KEGG" id="hhsr:HSR6_2090"/>